<evidence type="ECO:0000259" key="2">
    <source>
        <dbReference type="Pfam" id="PF06381"/>
    </source>
</evidence>
<evidence type="ECO:0000313" key="3">
    <source>
        <dbReference type="EMBL" id="MBM9579702.1"/>
    </source>
</evidence>
<evidence type="ECO:0000313" key="4">
    <source>
        <dbReference type="Proteomes" id="UP000724686"/>
    </source>
</evidence>
<dbReference type="Proteomes" id="UP000724686">
    <property type="component" value="Unassembled WGS sequence"/>
</dbReference>
<feature type="compositionally biased region" description="Basic and acidic residues" evidence="1">
    <location>
        <begin position="469"/>
        <end position="478"/>
    </location>
</feature>
<evidence type="ECO:0000256" key="1">
    <source>
        <dbReference type="SAM" id="MobiDB-lite"/>
    </source>
</evidence>
<organism evidence="3 4">
    <name type="scientific">Leptospira ainlahdjerensis</name>
    <dbReference type="NCBI Taxonomy" id="2810033"/>
    <lineage>
        <taxon>Bacteria</taxon>
        <taxon>Pseudomonadati</taxon>
        <taxon>Spirochaetota</taxon>
        <taxon>Spirochaetia</taxon>
        <taxon>Leptospirales</taxon>
        <taxon>Leptospiraceae</taxon>
        <taxon>Leptospira</taxon>
    </lineage>
</organism>
<name>A0ABS2UH53_9LEPT</name>
<comment type="caution">
    <text evidence="3">The sequence shown here is derived from an EMBL/GenBank/DDBJ whole genome shotgun (WGS) entry which is preliminary data.</text>
</comment>
<gene>
    <name evidence="3" type="ORF">JWG45_21365</name>
</gene>
<accession>A0ABS2UH53</accession>
<keyword evidence="4" id="KW-1185">Reference proteome</keyword>
<dbReference type="RefSeq" id="WP_205281634.1">
    <property type="nucleotide sequence ID" value="NZ_JAFFPU010000080.1"/>
</dbReference>
<protein>
    <submittedName>
        <fullName evidence="3">DUF1073 domain-containing protein</fullName>
    </submittedName>
</protein>
<dbReference type="InterPro" id="IPR024459">
    <property type="entry name" value="Acb1-like_N"/>
</dbReference>
<dbReference type="EMBL" id="JAFFPU010000080">
    <property type="protein sequence ID" value="MBM9579702.1"/>
    <property type="molecule type" value="Genomic_DNA"/>
</dbReference>
<reference evidence="3 4" key="1">
    <citation type="submission" date="2021-02" db="EMBL/GenBank/DDBJ databases">
        <title>Leptospira ainlahdjerensis sp. nov., Leptospira ainazelensis sp. nov., Leptospira abararensis sp. nov. and Leptospira chreensis sp. nov., four new species isolated from water sources in Algeria.</title>
        <authorList>
            <person name="Amara Korba A."/>
            <person name="Kainiu M."/>
            <person name="Vincent A.T."/>
            <person name="Mariet J.-F."/>
            <person name="Veyrier F.J."/>
            <person name="Goarant C."/>
            <person name="Picardeau M."/>
        </authorList>
    </citation>
    <scope>NUCLEOTIDE SEQUENCE [LARGE SCALE GENOMIC DNA]</scope>
    <source>
        <strain evidence="3 4">201903070</strain>
    </source>
</reference>
<feature type="region of interest" description="Disordered" evidence="1">
    <location>
        <begin position="453"/>
        <end position="478"/>
    </location>
</feature>
<proteinExistence type="predicted"/>
<sequence length="478" mass="54194">MSRKRKRHYNKEGIETYVGVSRLDASQAEVRLDTLTHIASGKGVMGRDKLSGISANPKRIMPGTSRALYETNGFLANIVDSVAEDSTREWIEIETNRDSDNKETGEKGLNISRILLNEMEEFDLRGKIEEHIRGSRMDHQGSILFWGIKSDIPQTNYVLSQPMPETIRNLEFINVIDASRFTVRRRSTDPLSKYYNEPLFSISGAELDSSRVHWLVNSWNWDSQRGISMVEKVYEGIVAIDTALWSVTSILFEMAVKVLTSDKIDDASPDKTMEFLRLLRHTLSTQSTAFLGKDETLTRLGNSGLSDSQMDSLFSFVFKILSGLSKIPASRILGQTQSVINIGGNDPSDMISYHEDVARFQELKVRAIIERFIQLKIRSTEGEIYNLLRGDYESLDWNFKFKTTIKSTEAAEADILLKKAQADQIYLTTTVLSPDDVRGMRFPEMEVFGNYNQDDNEHLDFTTPGLPTSEKDTIPVQQ</sequence>
<dbReference type="Pfam" id="PF06381">
    <property type="entry name" value="Phage_portal_3"/>
    <property type="match status" value="1"/>
</dbReference>
<feature type="domain" description="Anti-CBASS protein Acb1-like N-terminal" evidence="2">
    <location>
        <begin position="67"/>
        <end position="424"/>
    </location>
</feature>